<dbReference type="Pfam" id="PF03732">
    <property type="entry name" value="Retrotrans_gag"/>
    <property type="match status" value="1"/>
</dbReference>
<accession>A0A7J0DMQ1</accession>
<gene>
    <name evidence="3" type="ORF">Acr_00g0057160</name>
</gene>
<dbReference type="Gene3D" id="2.40.70.10">
    <property type="entry name" value="Acid Proteases"/>
    <property type="match status" value="1"/>
</dbReference>
<dbReference type="AlphaFoldDB" id="A0A7J0DMQ1"/>
<feature type="compositionally biased region" description="Polar residues" evidence="1">
    <location>
        <begin position="199"/>
        <end position="212"/>
    </location>
</feature>
<name>A0A7J0DMQ1_9ERIC</name>
<organism evidence="3 4">
    <name type="scientific">Actinidia rufa</name>
    <dbReference type="NCBI Taxonomy" id="165716"/>
    <lineage>
        <taxon>Eukaryota</taxon>
        <taxon>Viridiplantae</taxon>
        <taxon>Streptophyta</taxon>
        <taxon>Embryophyta</taxon>
        <taxon>Tracheophyta</taxon>
        <taxon>Spermatophyta</taxon>
        <taxon>Magnoliopsida</taxon>
        <taxon>eudicotyledons</taxon>
        <taxon>Gunneridae</taxon>
        <taxon>Pentapetalae</taxon>
        <taxon>asterids</taxon>
        <taxon>Ericales</taxon>
        <taxon>Actinidiaceae</taxon>
        <taxon>Actinidia</taxon>
    </lineage>
</organism>
<dbReference type="EMBL" id="BJWL01000312">
    <property type="protein sequence ID" value="GFS38385.1"/>
    <property type="molecule type" value="Genomic_DNA"/>
</dbReference>
<dbReference type="InterPro" id="IPR005162">
    <property type="entry name" value="Retrotrans_gag_dom"/>
</dbReference>
<reference evidence="4" key="1">
    <citation type="submission" date="2019-07" db="EMBL/GenBank/DDBJ databases">
        <title>De Novo Assembly of kiwifruit Actinidia rufa.</title>
        <authorList>
            <person name="Sugita-Konishi S."/>
            <person name="Sato K."/>
            <person name="Mori E."/>
            <person name="Abe Y."/>
            <person name="Kisaki G."/>
            <person name="Hamano K."/>
            <person name="Suezawa K."/>
            <person name="Otani M."/>
            <person name="Fukuda T."/>
            <person name="Manabe T."/>
            <person name="Gomi K."/>
            <person name="Tabuchi M."/>
            <person name="Akimitsu K."/>
            <person name="Kataoka I."/>
        </authorList>
    </citation>
    <scope>NUCLEOTIDE SEQUENCE [LARGE SCALE GENOMIC DNA]</scope>
    <source>
        <strain evidence="4">cv. Fuchu</strain>
    </source>
</reference>
<keyword evidence="4" id="KW-1185">Reference proteome</keyword>
<proteinExistence type="predicted"/>
<dbReference type="InterPro" id="IPR021109">
    <property type="entry name" value="Peptidase_aspartic_dom_sf"/>
</dbReference>
<evidence type="ECO:0000313" key="3">
    <source>
        <dbReference type="EMBL" id="GFS38385.1"/>
    </source>
</evidence>
<dbReference type="OrthoDB" id="1745621at2759"/>
<evidence type="ECO:0000256" key="1">
    <source>
        <dbReference type="SAM" id="MobiDB-lite"/>
    </source>
</evidence>
<protein>
    <recommendedName>
        <fullName evidence="2">Retrotransposon gag domain-containing protein</fullName>
    </recommendedName>
</protein>
<comment type="caution">
    <text evidence="3">The sequence shown here is derived from an EMBL/GenBank/DDBJ whole genome shotgun (WGS) entry which is preliminary data.</text>
</comment>
<feature type="domain" description="Retrotransposon gag" evidence="2">
    <location>
        <begin position="128"/>
        <end position="178"/>
    </location>
</feature>
<sequence>MDTRGKSNTEFRNEVSEILTRHESSFDHLNNNNFNQVNLGLQSVLAELQALRITHTHKPVSEPVDVNPFATGAASHITHPNPILNSTVATNPQPKVNPTSNLKLSFPKFTGDDPTGWIYRAEQYFEGPLTWDDFTTALLRRFGPTDFEDPSEALTRLKQNTTVAVYQEEFERLSQLVDALPDIRTPPTTSATGLLGPSPNHNLKPSNTTSSAPFKRITGQEARARREKGLCYYCDEKYIPGHCCNNPQLFMIEDFPTTDEPSLEPNPTELVPEISYHAMTGTSHPQTIRVLGKLQNHEVTVLIDGGSTHNFIDQNVVSKFGLHVVQDKTFQVMVANREKIDCAGQCFSSHLGCAGSPHHRRFLCPTSGGLSSCVGGSMVRDARTHRNKLPRVDDEILHAWYDTPISRVTAFRA</sequence>
<evidence type="ECO:0000313" key="4">
    <source>
        <dbReference type="Proteomes" id="UP000585474"/>
    </source>
</evidence>
<evidence type="ECO:0000259" key="2">
    <source>
        <dbReference type="Pfam" id="PF03732"/>
    </source>
</evidence>
<dbReference type="CDD" id="cd00303">
    <property type="entry name" value="retropepsin_like"/>
    <property type="match status" value="1"/>
</dbReference>
<feature type="region of interest" description="Disordered" evidence="1">
    <location>
        <begin position="190"/>
        <end position="213"/>
    </location>
</feature>
<dbReference type="Proteomes" id="UP000585474">
    <property type="component" value="Unassembled WGS sequence"/>
</dbReference>